<evidence type="ECO:0000256" key="1">
    <source>
        <dbReference type="SAM" id="Phobius"/>
    </source>
</evidence>
<evidence type="ECO:0008006" key="5">
    <source>
        <dbReference type="Google" id="ProtNLM"/>
    </source>
</evidence>
<accession>A0ABW5M358</accession>
<keyword evidence="1" id="KW-1133">Transmembrane helix</keyword>
<comment type="caution">
    <text evidence="3">The sequence shown here is derived from an EMBL/GenBank/DDBJ whole genome shotgun (WGS) entry which is preliminary data.</text>
</comment>
<keyword evidence="1" id="KW-0472">Membrane</keyword>
<dbReference type="Proteomes" id="UP001597469">
    <property type="component" value="Unassembled WGS sequence"/>
</dbReference>
<reference evidence="4" key="1">
    <citation type="journal article" date="2019" name="Int. J. Syst. Evol. Microbiol.">
        <title>The Global Catalogue of Microorganisms (GCM) 10K type strain sequencing project: providing services to taxonomists for standard genome sequencing and annotation.</title>
        <authorList>
            <consortium name="The Broad Institute Genomics Platform"/>
            <consortium name="The Broad Institute Genome Sequencing Center for Infectious Disease"/>
            <person name="Wu L."/>
            <person name="Ma J."/>
        </authorList>
    </citation>
    <scope>NUCLEOTIDE SEQUENCE [LARGE SCALE GENOMIC DNA]</scope>
    <source>
        <strain evidence="4">KCTC 42805</strain>
    </source>
</reference>
<feature type="chain" id="PRO_5045969384" description="PepSY domain-containing protein" evidence="2">
    <location>
        <begin position="21"/>
        <end position="119"/>
    </location>
</feature>
<keyword evidence="1" id="KW-0812">Transmembrane</keyword>
<proteinExistence type="predicted"/>
<feature type="transmembrane region" description="Helical" evidence="1">
    <location>
        <begin position="86"/>
        <end position="108"/>
    </location>
</feature>
<feature type="signal peptide" evidence="2">
    <location>
        <begin position="1"/>
        <end position="20"/>
    </location>
</feature>
<dbReference type="RefSeq" id="WP_381522886.1">
    <property type="nucleotide sequence ID" value="NZ_JBHULN010000006.1"/>
</dbReference>
<organism evidence="3 4">
    <name type="scientific">Spirosoma soli</name>
    <dbReference type="NCBI Taxonomy" id="1770529"/>
    <lineage>
        <taxon>Bacteria</taxon>
        <taxon>Pseudomonadati</taxon>
        <taxon>Bacteroidota</taxon>
        <taxon>Cytophagia</taxon>
        <taxon>Cytophagales</taxon>
        <taxon>Cytophagaceae</taxon>
        <taxon>Spirosoma</taxon>
    </lineage>
</organism>
<name>A0ABW5M358_9BACT</name>
<gene>
    <name evidence="3" type="ORF">ACFSUS_12135</name>
</gene>
<evidence type="ECO:0000256" key="2">
    <source>
        <dbReference type="SAM" id="SignalP"/>
    </source>
</evidence>
<keyword evidence="4" id="KW-1185">Reference proteome</keyword>
<evidence type="ECO:0000313" key="3">
    <source>
        <dbReference type="EMBL" id="MFD2571388.1"/>
    </source>
</evidence>
<keyword evidence="2" id="KW-0732">Signal</keyword>
<protein>
    <recommendedName>
        <fullName evidence="5">PepSY domain-containing protein</fullName>
    </recommendedName>
</protein>
<sequence length="119" mass="13434">MKLLFITLLLCISIFTSAEAATPSVLRTRISDNGVTLSIQINGYKNGRKINYDQTTNVSRLNWLQKELVKYRAFRSQGLFLPLREMPGLCMTASGLVVLMSTLSMMGYTMKRISRANHL</sequence>
<dbReference type="EMBL" id="JBHULN010000006">
    <property type="protein sequence ID" value="MFD2571388.1"/>
    <property type="molecule type" value="Genomic_DNA"/>
</dbReference>
<evidence type="ECO:0000313" key="4">
    <source>
        <dbReference type="Proteomes" id="UP001597469"/>
    </source>
</evidence>